<organism evidence="6">
    <name type="scientific">Cyberlindnera fabianii</name>
    <name type="common">Yeast</name>
    <name type="synonym">Hansenula fabianii</name>
    <dbReference type="NCBI Taxonomy" id="36022"/>
    <lineage>
        <taxon>Eukaryota</taxon>
        <taxon>Fungi</taxon>
        <taxon>Dikarya</taxon>
        <taxon>Ascomycota</taxon>
        <taxon>Saccharomycotina</taxon>
        <taxon>Saccharomycetes</taxon>
        <taxon>Phaffomycetales</taxon>
        <taxon>Phaffomycetaceae</taxon>
        <taxon>Cyberlindnera</taxon>
    </lineage>
</organism>
<dbReference type="SMART" id="SM00212">
    <property type="entry name" value="UBCc"/>
    <property type="match status" value="1"/>
</dbReference>
<dbReference type="Gene3D" id="3.10.110.10">
    <property type="entry name" value="Ubiquitin Conjugating Enzyme"/>
    <property type="match status" value="1"/>
</dbReference>
<dbReference type="EMBL" id="LK052889">
    <property type="protein sequence ID" value="CDR40150.1"/>
    <property type="molecule type" value="Genomic_DNA"/>
</dbReference>
<evidence type="ECO:0000256" key="4">
    <source>
        <dbReference type="ARBA" id="ARBA00043952"/>
    </source>
</evidence>
<evidence type="ECO:0000259" key="5">
    <source>
        <dbReference type="PROSITE" id="PS50127"/>
    </source>
</evidence>
<reference evidence="8" key="2">
    <citation type="journal article" date="2017" name="Genome Announc.">
        <title>Genome sequences of Cyberlindnera fabianii 65, Pichia kudriavzevii 129, and Saccharomyces cerevisiae 131 isolated from fermented masau fruits in Zimbabwe.</title>
        <authorList>
            <person name="van Rijswijck I.M.H."/>
            <person name="Derks M.F.L."/>
            <person name="Abee T."/>
            <person name="de Ridder D."/>
            <person name="Smid E.J."/>
        </authorList>
    </citation>
    <scope>NUCLEOTIDE SEQUENCE [LARGE SCALE GENOMIC DNA]</scope>
    <source>
        <strain evidence="8">65</strain>
    </source>
</reference>
<dbReference type="OMA" id="WQMDIKV"/>
<keyword evidence="2" id="KW-0833">Ubl conjugation pathway</keyword>
<dbReference type="GO" id="GO:0005524">
    <property type="term" value="F:ATP binding"/>
    <property type="evidence" value="ECO:0007669"/>
    <property type="project" value="UniProtKB-KW"/>
</dbReference>
<dbReference type="InterPro" id="IPR050113">
    <property type="entry name" value="Ub_conjugating_enzyme"/>
</dbReference>
<keyword evidence="3" id="KW-0067">ATP-binding</keyword>
<keyword evidence="8" id="KW-1185">Reference proteome</keyword>
<sequence>MSTTTTARARSLTRPSESYFKKIANTVSTRYSMMTARVRIMKEIRALEADPSSLPDIEVQLTDNLHVLYADIYARGNPLYGDDKPYRVKVMLTEEYPFVAPVCLFITSENSGIPIHPHIYSNGHICLDILGPGWTPVQTIQSLLLSLQSFLVSNTRNERPPDNDTYIAHAPKNPKKTSFVYHDDEV</sequence>
<evidence type="ECO:0000256" key="1">
    <source>
        <dbReference type="ARBA" id="ARBA00022741"/>
    </source>
</evidence>
<keyword evidence="1" id="KW-0547">Nucleotide-binding</keyword>
<dbReference type="VEuPathDB" id="FungiDB:BON22_2460"/>
<dbReference type="SUPFAM" id="SSF54495">
    <property type="entry name" value="UBC-like"/>
    <property type="match status" value="1"/>
</dbReference>
<evidence type="ECO:0000256" key="3">
    <source>
        <dbReference type="ARBA" id="ARBA00022840"/>
    </source>
</evidence>
<evidence type="ECO:0000313" key="6">
    <source>
        <dbReference type="EMBL" id="CDR40150.1"/>
    </source>
</evidence>
<dbReference type="PANTHER" id="PTHR24067">
    <property type="entry name" value="UBIQUITIN-CONJUGATING ENZYME E2"/>
    <property type="match status" value="1"/>
</dbReference>
<protein>
    <submittedName>
        <fullName evidence="6">CYFA0S04e04654g1_1</fullName>
    </submittedName>
    <submittedName>
        <fullName evidence="7">Putative ubiquitin-conjugating enzyme E2 W-A</fullName>
    </submittedName>
</protein>
<dbReference type="AlphaFoldDB" id="A0A061ASK9"/>
<dbReference type="EMBL" id="MPUK01000004">
    <property type="protein sequence ID" value="ONH67448.1"/>
    <property type="molecule type" value="Genomic_DNA"/>
</dbReference>
<reference evidence="7" key="3">
    <citation type="submission" date="2017-01" db="EMBL/GenBank/DDBJ databases">
        <authorList>
            <person name="Mah S.A."/>
            <person name="Swanson W.J."/>
            <person name="Moy G.W."/>
            <person name="Vacquier V.D."/>
        </authorList>
    </citation>
    <scope>NUCLEOTIDE SEQUENCE [LARGE SCALE GENOMIC DNA]</scope>
    <source>
        <strain evidence="7">65</strain>
    </source>
</reference>
<evidence type="ECO:0000313" key="8">
    <source>
        <dbReference type="Proteomes" id="UP000189513"/>
    </source>
</evidence>
<comment type="pathway">
    <text evidence="4">Protein modification.</text>
</comment>
<dbReference type="InterPro" id="IPR016135">
    <property type="entry name" value="UBQ-conjugating_enzyme/RWD"/>
</dbReference>
<reference evidence="6" key="1">
    <citation type="journal article" date="2014" name="Genome Announc.">
        <title>Genome sequence of the yeast Cyberlindnera fabianii (Hansenula fabianii).</title>
        <authorList>
            <person name="Freel K.C."/>
            <person name="Sarilar V."/>
            <person name="Neuveglise C."/>
            <person name="Devillers H."/>
            <person name="Friedrich A."/>
            <person name="Schacherer J."/>
        </authorList>
    </citation>
    <scope>NUCLEOTIDE SEQUENCE</scope>
    <source>
        <strain evidence="6">YJS4271</strain>
    </source>
</reference>
<dbReference type="Proteomes" id="UP000189513">
    <property type="component" value="Unassembled WGS sequence"/>
</dbReference>
<dbReference type="STRING" id="36022.A0A061ASK9"/>
<gene>
    <name evidence="7" type="ORF">BON22_2460</name>
    <name evidence="6" type="ORF">CYFA0S_04e04654g</name>
</gene>
<dbReference type="OrthoDB" id="406833at2759"/>
<dbReference type="PROSITE" id="PS50127">
    <property type="entry name" value="UBC_2"/>
    <property type="match status" value="1"/>
</dbReference>
<name>A0A061ASK9_CYBFA</name>
<dbReference type="Pfam" id="PF00179">
    <property type="entry name" value="UQ_con"/>
    <property type="match status" value="1"/>
</dbReference>
<dbReference type="InterPro" id="IPR000608">
    <property type="entry name" value="UBC"/>
</dbReference>
<evidence type="ECO:0000256" key="2">
    <source>
        <dbReference type="ARBA" id="ARBA00022786"/>
    </source>
</evidence>
<feature type="domain" description="UBC core" evidence="5">
    <location>
        <begin position="35"/>
        <end position="186"/>
    </location>
</feature>
<accession>A0A061ASK9</accession>
<proteinExistence type="predicted"/>
<evidence type="ECO:0000313" key="7">
    <source>
        <dbReference type="EMBL" id="ONH67448.1"/>
    </source>
</evidence>